<dbReference type="PANTHER" id="PTHR43685">
    <property type="entry name" value="GLYCOSYLTRANSFERASE"/>
    <property type="match status" value="1"/>
</dbReference>
<proteinExistence type="predicted"/>
<dbReference type="InterPro" id="IPR001173">
    <property type="entry name" value="Glyco_trans_2-like"/>
</dbReference>
<sequence length="334" mass="37418">MGDSNCSQLVSVVIPYYQSNRGLLKKCVESIFSQRGGFCIQVIVVDDSSPVPAREELVGLFREGQEIIVLNQENAGPGAARNNGLNHMPMGTRYVAFVDSDDCWREDFLLHAMGAMERGYDIFFANSRRVGFEYTRFEWKSEDGLDLVASDHQMLDGERSLYAFSGDFLSYAIKRSNIISTSALVYRLDVAPNLRFSTRLFNGQDRLFKLALSQMTNKVAFSSHILVDEGLGINIFDSAAWGTPKSLVLLTNYLNLSKCILAELSLEDSHRAFVAKQLADTRYSLVASIVHLLKTGQKLDWSLVLRASRTDPAFILMFVPNLLQLVWSKVKSSV</sequence>
<dbReference type="Proteomes" id="UP001596422">
    <property type="component" value="Unassembled WGS sequence"/>
</dbReference>
<gene>
    <name evidence="2" type="ORF">ACFQDL_02010</name>
</gene>
<dbReference type="InterPro" id="IPR029044">
    <property type="entry name" value="Nucleotide-diphossugar_trans"/>
</dbReference>
<evidence type="ECO:0000259" key="1">
    <source>
        <dbReference type="Pfam" id="PF00535"/>
    </source>
</evidence>
<evidence type="ECO:0000313" key="2">
    <source>
        <dbReference type="EMBL" id="MFC6669019.1"/>
    </source>
</evidence>
<dbReference type="RefSeq" id="WP_379907565.1">
    <property type="nucleotide sequence ID" value="NZ_JBHSWE010000001.1"/>
</dbReference>
<organism evidence="2 3">
    <name type="scientific">Marinobacterium aestuariivivens</name>
    <dbReference type="NCBI Taxonomy" id="1698799"/>
    <lineage>
        <taxon>Bacteria</taxon>
        <taxon>Pseudomonadati</taxon>
        <taxon>Pseudomonadota</taxon>
        <taxon>Gammaproteobacteria</taxon>
        <taxon>Oceanospirillales</taxon>
        <taxon>Oceanospirillaceae</taxon>
        <taxon>Marinobacterium</taxon>
    </lineage>
</organism>
<dbReference type="CDD" id="cd00761">
    <property type="entry name" value="Glyco_tranf_GTA_type"/>
    <property type="match status" value="1"/>
</dbReference>
<comment type="caution">
    <text evidence="2">The sequence shown here is derived from an EMBL/GenBank/DDBJ whole genome shotgun (WGS) entry which is preliminary data.</text>
</comment>
<keyword evidence="2" id="KW-0328">Glycosyltransferase</keyword>
<dbReference type="PANTHER" id="PTHR43685:SF2">
    <property type="entry name" value="GLYCOSYLTRANSFERASE 2-LIKE DOMAIN-CONTAINING PROTEIN"/>
    <property type="match status" value="1"/>
</dbReference>
<dbReference type="SUPFAM" id="SSF53448">
    <property type="entry name" value="Nucleotide-diphospho-sugar transferases"/>
    <property type="match status" value="1"/>
</dbReference>
<dbReference type="Pfam" id="PF00535">
    <property type="entry name" value="Glycos_transf_2"/>
    <property type="match status" value="1"/>
</dbReference>
<feature type="domain" description="Glycosyltransferase 2-like" evidence="1">
    <location>
        <begin position="11"/>
        <end position="143"/>
    </location>
</feature>
<keyword evidence="3" id="KW-1185">Reference proteome</keyword>
<dbReference type="Gene3D" id="3.90.550.10">
    <property type="entry name" value="Spore Coat Polysaccharide Biosynthesis Protein SpsA, Chain A"/>
    <property type="match status" value="1"/>
</dbReference>
<protein>
    <submittedName>
        <fullName evidence="2">Glycosyltransferase family 2 protein</fullName>
        <ecNumber evidence="2">2.4.-.-</ecNumber>
    </submittedName>
</protein>
<accession>A0ABW1ZUJ4</accession>
<evidence type="ECO:0000313" key="3">
    <source>
        <dbReference type="Proteomes" id="UP001596422"/>
    </source>
</evidence>
<reference evidence="3" key="1">
    <citation type="journal article" date="2019" name="Int. J. Syst. Evol. Microbiol.">
        <title>The Global Catalogue of Microorganisms (GCM) 10K type strain sequencing project: providing services to taxonomists for standard genome sequencing and annotation.</title>
        <authorList>
            <consortium name="The Broad Institute Genomics Platform"/>
            <consortium name="The Broad Institute Genome Sequencing Center for Infectious Disease"/>
            <person name="Wu L."/>
            <person name="Ma J."/>
        </authorList>
    </citation>
    <scope>NUCLEOTIDE SEQUENCE [LARGE SCALE GENOMIC DNA]</scope>
    <source>
        <strain evidence="3">NBRC 111756</strain>
    </source>
</reference>
<keyword evidence="2" id="KW-0808">Transferase</keyword>
<dbReference type="InterPro" id="IPR050834">
    <property type="entry name" value="Glycosyltransf_2"/>
</dbReference>
<dbReference type="EC" id="2.4.-.-" evidence="2"/>
<dbReference type="GO" id="GO:0016757">
    <property type="term" value="F:glycosyltransferase activity"/>
    <property type="evidence" value="ECO:0007669"/>
    <property type="project" value="UniProtKB-KW"/>
</dbReference>
<dbReference type="EMBL" id="JBHSWE010000001">
    <property type="protein sequence ID" value="MFC6669019.1"/>
    <property type="molecule type" value="Genomic_DNA"/>
</dbReference>
<name>A0ABW1ZUJ4_9GAMM</name>